<accession>A0A166QXI1</accession>
<keyword evidence="3" id="KW-1185">Reference proteome</keyword>
<evidence type="ECO:0000313" key="3">
    <source>
        <dbReference type="Proteomes" id="UP000076584"/>
    </source>
</evidence>
<gene>
    <name evidence="2" type="ORF">CI238_00284</name>
</gene>
<name>A0A166QXI1_COLIC</name>
<evidence type="ECO:0000313" key="2">
    <source>
        <dbReference type="EMBL" id="KZL68479.1"/>
    </source>
</evidence>
<evidence type="ECO:0000259" key="1">
    <source>
        <dbReference type="PROSITE" id="PS50172"/>
    </source>
</evidence>
<dbReference type="InterPro" id="IPR036420">
    <property type="entry name" value="BRCT_dom_sf"/>
</dbReference>
<dbReference type="EMBL" id="LFIW01002504">
    <property type="protein sequence ID" value="KZL68479.1"/>
    <property type="molecule type" value="Genomic_DNA"/>
</dbReference>
<reference evidence="2 3" key="1">
    <citation type="submission" date="2015-06" db="EMBL/GenBank/DDBJ databases">
        <title>Survival trade-offs in plant roots during colonization by closely related pathogenic and mutualistic fungi.</title>
        <authorList>
            <person name="Hacquard S."/>
            <person name="Kracher B."/>
            <person name="Hiruma K."/>
            <person name="Weinman A."/>
            <person name="Muench P."/>
            <person name="Garrido Oter R."/>
            <person name="Ver Loren van Themaat E."/>
            <person name="Dallerey J.-F."/>
            <person name="Damm U."/>
            <person name="Henrissat B."/>
            <person name="Lespinet O."/>
            <person name="Thon M."/>
            <person name="Kemen E."/>
            <person name="McHardy A.C."/>
            <person name="Schulze-Lefert P."/>
            <person name="O'Connell R.J."/>
        </authorList>
    </citation>
    <scope>NUCLEOTIDE SEQUENCE [LARGE SCALE GENOMIC DNA]</scope>
    <source>
        <strain evidence="2 3">MAFF 238704</strain>
    </source>
</reference>
<dbReference type="Gene3D" id="3.40.50.10190">
    <property type="entry name" value="BRCT domain"/>
    <property type="match status" value="1"/>
</dbReference>
<dbReference type="Pfam" id="PF00533">
    <property type="entry name" value="BRCT"/>
    <property type="match status" value="1"/>
</dbReference>
<feature type="domain" description="BRCT" evidence="1">
    <location>
        <begin position="1"/>
        <end position="100"/>
    </location>
</feature>
<dbReference type="AlphaFoldDB" id="A0A166QXI1"/>
<dbReference type="STRING" id="1573173.A0A166QXI1"/>
<protein>
    <submittedName>
        <fullName evidence="2">Brct domain-containing protein</fullName>
    </submittedName>
</protein>
<comment type="caution">
    <text evidence="2">The sequence shown here is derived from an EMBL/GenBank/DDBJ whole genome shotgun (WGS) entry which is preliminary data.</text>
</comment>
<organism evidence="2 3">
    <name type="scientific">Colletotrichum incanum</name>
    <name type="common">Soybean anthracnose fungus</name>
    <dbReference type="NCBI Taxonomy" id="1573173"/>
    <lineage>
        <taxon>Eukaryota</taxon>
        <taxon>Fungi</taxon>
        <taxon>Dikarya</taxon>
        <taxon>Ascomycota</taxon>
        <taxon>Pezizomycotina</taxon>
        <taxon>Sordariomycetes</taxon>
        <taxon>Hypocreomycetidae</taxon>
        <taxon>Glomerellales</taxon>
        <taxon>Glomerellaceae</taxon>
        <taxon>Colletotrichum</taxon>
        <taxon>Colletotrichum spaethianum species complex</taxon>
    </lineage>
</organism>
<dbReference type="InterPro" id="IPR001357">
    <property type="entry name" value="BRCT_dom"/>
</dbReference>
<dbReference type="PROSITE" id="PS50172">
    <property type="entry name" value="BRCT"/>
    <property type="match status" value="1"/>
</dbReference>
<sequence>MVRAIFKNLVIAATGAFPDDCPSEQTAKEWAKLRQGRFSSDLDDSVTHLICTDEEFEDKQKNRRIKQAEKGKRKIHIVSWDWYRFSCTHNKKLREKNYDFSSTRVKEKEKFRKQHELERRARNSMIGETWVNPDLYHICTDKTFFEYKIDLFRTSGDEYGALHEKYELYLFESHAKPHLYWFGVKLFHKKDSGKWFVRGIERTSLTPGNLKHEFQQFIKFFELKTSVRWWDRVIKAGTHEKIFFNYSPPTRGKPVGGSMKGDLYDKCLRRNKSRLRRWADLFGDELPADLQIEDAVKEILGNIIDEVCAFLEANLLLGDEASNKLSHEAAKSITKGSADGEGREELHDTTIIENDTESHEIQAALQPRMTVTYSLFAEHNDEEGLDEQNDMVPERH</sequence>
<proteinExistence type="predicted"/>
<dbReference type="SUPFAM" id="SSF52113">
    <property type="entry name" value="BRCT domain"/>
    <property type="match status" value="1"/>
</dbReference>
<dbReference type="Proteomes" id="UP000076584">
    <property type="component" value="Unassembled WGS sequence"/>
</dbReference>